<evidence type="ECO:0000313" key="2">
    <source>
        <dbReference type="EMBL" id="RMX41671.1"/>
    </source>
</evidence>
<feature type="region of interest" description="Disordered" evidence="1">
    <location>
        <begin position="137"/>
        <end position="179"/>
    </location>
</feature>
<evidence type="ECO:0000313" key="3">
    <source>
        <dbReference type="Proteomes" id="UP000275408"/>
    </source>
</evidence>
<comment type="caution">
    <text evidence="2">The sequence shown here is derived from an EMBL/GenBank/DDBJ whole genome shotgun (WGS) entry which is preliminary data.</text>
</comment>
<name>A0A3M6TK31_POCDA</name>
<feature type="compositionally biased region" description="Polar residues" evidence="1">
    <location>
        <begin position="137"/>
        <end position="146"/>
    </location>
</feature>
<organism evidence="2 3">
    <name type="scientific">Pocillopora damicornis</name>
    <name type="common">Cauliflower coral</name>
    <name type="synonym">Millepora damicornis</name>
    <dbReference type="NCBI Taxonomy" id="46731"/>
    <lineage>
        <taxon>Eukaryota</taxon>
        <taxon>Metazoa</taxon>
        <taxon>Cnidaria</taxon>
        <taxon>Anthozoa</taxon>
        <taxon>Hexacorallia</taxon>
        <taxon>Scleractinia</taxon>
        <taxon>Astrocoeniina</taxon>
        <taxon>Pocilloporidae</taxon>
        <taxon>Pocillopora</taxon>
    </lineage>
</organism>
<dbReference type="EMBL" id="RCHS01003461">
    <property type="protein sequence ID" value="RMX41671.1"/>
    <property type="molecule type" value="Genomic_DNA"/>
</dbReference>
<sequence>MKSKRFTLKAEDLETNSPGIGFFEEIEHELHTYDIHGQRKHGAPTQPLEMFLTMTVISKAKVSLSLLYYRFYDTRGELNFVKKVGDLTLHSGKKTAINKYGTKLPLHCSHLGKALKKKLKRKLLIKTQNTMTALTRGATENNTAMSSPGLPRYSLHKAENSTTSPCSTKETKESNKIKTKPIQTKTMLYSNLLRFRSLRSMDQVFKIRIENPVCT</sequence>
<dbReference type="AlphaFoldDB" id="A0A3M6TK31"/>
<evidence type="ECO:0000256" key="1">
    <source>
        <dbReference type="SAM" id="MobiDB-lite"/>
    </source>
</evidence>
<protein>
    <submittedName>
        <fullName evidence="2">Uncharacterized protein</fullName>
    </submittedName>
</protein>
<accession>A0A3M6TK31</accession>
<dbReference type="Proteomes" id="UP000275408">
    <property type="component" value="Unassembled WGS sequence"/>
</dbReference>
<keyword evidence="3" id="KW-1185">Reference proteome</keyword>
<reference evidence="2 3" key="1">
    <citation type="journal article" date="2018" name="Sci. Rep.">
        <title>Comparative analysis of the Pocillopora damicornis genome highlights role of immune system in coral evolution.</title>
        <authorList>
            <person name="Cunning R."/>
            <person name="Bay R.A."/>
            <person name="Gillette P."/>
            <person name="Baker A.C."/>
            <person name="Traylor-Knowles N."/>
        </authorList>
    </citation>
    <scope>NUCLEOTIDE SEQUENCE [LARGE SCALE GENOMIC DNA]</scope>
    <source>
        <strain evidence="2">RSMAS</strain>
        <tissue evidence="2">Whole animal</tissue>
    </source>
</reference>
<proteinExistence type="predicted"/>
<gene>
    <name evidence="2" type="ORF">pdam_00015863</name>
</gene>